<reference evidence="1 2" key="1">
    <citation type="journal article" date="2018" name="Sci. Data">
        <title>The draft genome sequence of cork oak.</title>
        <authorList>
            <person name="Ramos A.M."/>
            <person name="Usie A."/>
            <person name="Barbosa P."/>
            <person name="Barros P.M."/>
            <person name="Capote T."/>
            <person name="Chaves I."/>
            <person name="Simoes F."/>
            <person name="Abreu I."/>
            <person name="Carrasquinho I."/>
            <person name="Faro C."/>
            <person name="Guimaraes J.B."/>
            <person name="Mendonca D."/>
            <person name="Nobrega F."/>
            <person name="Rodrigues L."/>
            <person name="Saibo N.J.M."/>
            <person name="Varela M.C."/>
            <person name="Egas C."/>
            <person name="Matos J."/>
            <person name="Miguel C.M."/>
            <person name="Oliveira M.M."/>
            <person name="Ricardo C.P."/>
            <person name="Goncalves S."/>
        </authorList>
    </citation>
    <scope>NUCLEOTIDE SEQUENCE [LARGE SCALE GENOMIC DNA]</scope>
    <source>
        <strain evidence="2">cv. HL8</strain>
    </source>
</reference>
<protein>
    <submittedName>
        <fullName evidence="1">Uncharacterized protein</fullName>
    </submittedName>
</protein>
<comment type="caution">
    <text evidence="1">The sequence shown here is derived from an EMBL/GenBank/DDBJ whole genome shotgun (WGS) entry which is preliminary data.</text>
</comment>
<dbReference type="AlphaFoldDB" id="A0AAW0KA00"/>
<evidence type="ECO:0000313" key="1">
    <source>
        <dbReference type="EMBL" id="KAK7836088.1"/>
    </source>
</evidence>
<dbReference type="EMBL" id="PKMF04000362">
    <property type="protein sequence ID" value="KAK7836088.1"/>
    <property type="molecule type" value="Genomic_DNA"/>
</dbReference>
<name>A0AAW0KA00_QUESU</name>
<sequence length="30" mass="3471">MGYPLPNHALDSMAIPKQCCFWKNTHLTRP</sequence>
<accession>A0AAW0KA00</accession>
<gene>
    <name evidence="1" type="ORF">CFP56_022982</name>
</gene>
<organism evidence="1 2">
    <name type="scientific">Quercus suber</name>
    <name type="common">Cork oak</name>
    <dbReference type="NCBI Taxonomy" id="58331"/>
    <lineage>
        <taxon>Eukaryota</taxon>
        <taxon>Viridiplantae</taxon>
        <taxon>Streptophyta</taxon>
        <taxon>Embryophyta</taxon>
        <taxon>Tracheophyta</taxon>
        <taxon>Spermatophyta</taxon>
        <taxon>Magnoliopsida</taxon>
        <taxon>eudicotyledons</taxon>
        <taxon>Gunneridae</taxon>
        <taxon>Pentapetalae</taxon>
        <taxon>rosids</taxon>
        <taxon>fabids</taxon>
        <taxon>Fagales</taxon>
        <taxon>Fagaceae</taxon>
        <taxon>Quercus</taxon>
    </lineage>
</organism>
<dbReference type="Proteomes" id="UP000237347">
    <property type="component" value="Unassembled WGS sequence"/>
</dbReference>
<proteinExistence type="predicted"/>
<keyword evidence="2" id="KW-1185">Reference proteome</keyword>
<evidence type="ECO:0000313" key="2">
    <source>
        <dbReference type="Proteomes" id="UP000237347"/>
    </source>
</evidence>